<comment type="caution">
    <text evidence="12">The sequence shown here is derived from an EMBL/GenBank/DDBJ whole genome shotgun (WGS) entry which is preliminary data.</text>
</comment>
<dbReference type="PRINTS" id="PR00406">
    <property type="entry name" value="CYTB5RDTASE"/>
</dbReference>
<evidence type="ECO:0000256" key="2">
    <source>
        <dbReference type="ARBA" id="ARBA00022630"/>
    </source>
</evidence>
<dbReference type="PRINTS" id="PR00371">
    <property type="entry name" value="FPNCR"/>
</dbReference>
<comment type="cofactor">
    <cofactor evidence="1">
        <name>FAD</name>
        <dbReference type="ChEBI" id="CHEBI:57692"/>
    </cofactor>
</comment>
<accession>A0A317MV86</accession>
<evidence type="ECO:0000256" key="4">
    <source>
        <dbReference type="ARBA" id="ARBA00022723"/>
    </source>
</evidence>
<keyword evidence="6" id="KW-0560">Oxidoreductase</keyword>
<dbReference type="InterPro" id="IPR001709">
    <property type="entry name" value="Flavoprot_Pyr_Nucl_cyt_Rdtase"/>
</dbReference>
<keyword evidence="2" id="KW-0285">Flavoprotein</keyword>
<dbReference type="RefSeq" id="WP_110018893.1">
    <property type="nucleotide sequence ID" value="NZ_QGTJ01000006.1"/>
</dbReference>
<keyword evidence="3" id="KW-0001">2Fe-2S</keyword>
<evidence type="ECO:0000256" key="8">
    <source>
        <dbReference type="ARBA" id="ARBA00023014"/>
    </source>
</evidence>
<evidence type="ECO:0000256" key="3">
    <source>
        <dbReference type="ARBA" id="ARBA00022714"/>
    </source>
</evidence>
<dbReference type="PROSITE" id="PS51085">
    <property type="entry name" value="2FE2S_FER_2"/>
    <property type="match status" value="1"/>
</dbReference>
<evidence type="ECO:0000256" key="5">
    <source>
        <dbReference type="ARBA" id="ARBA00022827"/>
    </source>
</evidence>
<dbReference type="InterPro" id="IPR039261">
    <property type="entry name" value="FNR_nucleotide-bd"/>
</dbReference>
<dbReference type="InterPro" id="IPR012675">
    <property type="entry name" value="Beta-grasp_dom_sf"/>
</dbReference>
<dbReference type="GO" id="GO:0046872">
    <property type="term" value="F:metal ion binding"/>
    <property type="evidence" value="ECO:0007669"/>
    <property type="project" value="UniProtKB-KW"/>
</dbReference>
<proteinExistence type="predicted"/>
<dbReference type="GO" id="GO:0016491">
    <property type="term" value="F:oxidoreductase activity"/>
    <property type="evidence" value="ECO:0007669"/>
    <property type="project" value="UniProtKB-KW"/>
</dbReference>
<feature type="domain" description="FAD-binding FR-type" evidence="11">
    <location>
        <begin position="2"/>
        <end position="106"/>
    </location>
</feature>
<dbReference type="InterPro" id="IPR050415">
    <property type="entry name" value="MRET"/>
</dbReference>
<dbReference type="OrthoDB" id="9796486at2"/>
<dbReference type="InterPro" id="IPR017938">
    <property type="entry name" value="Riboflavin_synthase-like_b-brl"/>
</dbReference>
<dbReference type="Pfam" id="PF00175">
    <property type="entry name" value="NAD_binding_1"/>
    <property type="match status" value="1"/>
</dbReference>
<dbReference type="PROSITE" id="PS51384">
    <property type="entry name" value="FAD_FR"/>
    <property type="match status" value="1"/>
</dbReference>
<dbReference type="SUPFAM" id="SSF54292">
    <property type="entry name" value="2Fe-2S ferredoxin-like"/>
    <property type="match status" value="1"/>
</dbReference>
<evidence type="ECO:0000259" key="10">
    <source>
        <dbReference type="PROSITE" id="PS51085"/>
    </source>
</evidence>
<dbReference type="Gene3D" id="2.40.30.10">
    <property type="entry name" value="Translation factors"/>
    <property type="match status" value="1"/>
</dbReference>
<dbReference type="SUPFAM" id="SSF63380">
    <property type="entry name" value="Riboflavin synthase domain-like"/>
    <property type="match status" value="1"/>
</dbReference>
<evidence type="ECO:0000256" key="1">
    <source>
        <dbReference type="ARBA" id="ARBA00001974"/>
    </source>
</evidence>
<evidence type="ECO:0000259" key="11">
    <source>
        <dbReference type="PROSITE" id="PS51384"/>
    </source>
</evidence>
<evidence type="ECO:0000256" key="7">
    <source>
        <dbReference type="ARBA" id="ARBA00023004"/>
    </source>
</evidence>
<comment type="cofactor">
    <cofactor evidence="9">
        <name>[2Fe-2S] cluster</name>
        <dbReference type="ChEBI" id="CHEBI:190135"/>
    </cofactor>
</comment>
<dbReference type="PANTHER" id="PTHR47354">
    <property type="entry name" value="NADH OXIDOREDUCTASE HCR"/>
    <property type="match status" value="1"/>
</dbReference>
<dbReference type="Gene3D" id="3.40.50.80">
    <property type="entry name" value="Nucleotide-binding domain of ferredoxin-NADP reductase (FNR) module"/>
    <property type="match status" value="1"/>
</dbReference>
<keyword evidence="4" id="KW-0479">Metal-binding</keyword>
<keyword evidence="13" id="KW-1185">Reference proteome</keyword>
<gene>
    <name evidence="12" type="ORF">C7443_106237</name>
</gene>
<evidence type="ECO:0000256" key="9">
    <source>
        <dbReference type="ARBA" id="ARBA00034078"/>
    </source>
</evidence>
<dbReference type="SUPFAM" id="SSF52343">
    <property type="entry name" value="Ferredoxin reductase-like, C-terminal NADP-linked domain"/>
    <property type="match status" value="1"/>
</dbReference>
<dbReference type="InterPro" id="IPR017927">
    <property type="entry name" value="FAD-bd_FR_type"/>
</dbReference>
<dbReference type="InterPro" id="IPR001041">
    <property type="entry name" value="2Fe-2S_ferredoxin-type"/>
</dbReference>
<name>A0A317MV86_9GAMM</name>
<dbReference type="Gene3D" id="3.10.20.30">
    <property type="match status" value="1"/>
</dbReference>
<dbReference type="Pfam" id="PF00111">
    <property type="entry name" value="Fer2"/>
    <property type="match status" value="1"/>
</dbReference>
<dbReference type="Pfam" id="PF00970">
    <property type="entry name" value="FAD_binding_6"/>
    <property type="match status" value="1"/>
</dbReference>
<dbReference type="Proteomes" id="UP000246569">
    <property type="component" value="Unassembled WGS sequence"/>
</dbReference>
<reference evidence="12 13" key="1">
    <citation type="submission" date="2018-05" db="EMBL/GenBank/DDBJ databases">
        <title>Genomic Encyclopedia of Type Strains, Phase IV (KMG-IV): sequencing the most valuable type-strain genomes for metagenomic binning, comparative biology and taxonomic classification.</title>
        <authorList>
            <person name="Goeker M."/>
        </authorList>
    </citation>
    <scope>NUCLEOTIDE SEQUENCE [LARGE SCALE GENOMIC DNA]</scope>
    <source>
        <strain evidence="12 13">DSM 23606</strain>
    </source>
</reference>
<dbReference type="InterPro" id="IPR011884">
    <property type="entry name" value="PaaE"/>
</dbReference>
<dbReference type="InterPro" id="IPR001433">
    <property type="entry name" value="OxRdtase_FAD/NAD-bd"/>
</dbReference>
<keyword evidence="5" id="KW-0274">FAD</keyword>
<dbReference type="InterPro" id="IPR008333">
    <property type="entry name" value="Cbr1-like_FAD-bd_dom"/>
</dbReference>
<protein>
    <submittedName>
        <fullName evidence="12">Ring-1,2-phenylacetyl-CoA epoxidase subunit PaaE</fullName>
    </submittedName>
</protein>
<feature type="domain" description="2Fe-2S ferredoxin-type" evidence="10">
    <location>
        <begin position="266"/>
        <end position="358"/>
    </location>
</feature>
<dbReference type="GO" id="GO:0051537">
    <property type="term" value="F:2 iron, 2 sulfur cluster binding"/>
    <property type="evidence" value="ECO:0007669"/>
    <property type="project" value="UniProtKB-KW"/>
</dbReference>
<dbReference type="NCBIfam" id="TIGR02160">
    <property type="entry name" value="PA_CoA_Oxy5"/>
    <property type="match status" value="1"/>
</dbReference>
<evidence type="ECO:0000313" key="12">
    <source>
        <dbReference type="EMBL" id="PWV61223.1"/>
    </source>
</evidence>
<dbReference type="InterPro" id="IPR036010">
    <property type="entry name" value="2Fe-2S_ferredoxin-like_sf"/>
</dbReference>
<keyword evidence="7" id="KW-0408">Iron</keyword>
<dbReference type="GO" id="GO:0010124">
    <property type="term" value="P:phenylacetate catabolic process"/>
    <property type="evidence" value="ECO:0007669"/>
    <property type="project" value="InterPro"/>
</dbReference>
<dbReference type="AlphaFoldDB" id="A0A317MV86"/>
<sequence length="358" mass="39907">MNKFHSLAVAQVQRETRDAIAVTFTVPEALRAQFRYTQGQHLTLRADIDGEEVRRSYSICSAVQDDRLRIAIKRVPGGRFSGWANEHLAPGQQLDVMPPSGHFNLPLDPVQARHYVAFAAGSGITPILSIIKTTLLSEPHSRFTLFYGNRASGTVLFKEELEDLKDRFMERFNLCFILSREQQDIELFNGRIDAAKVEALLTQWIDPADIDAAFICGPHAMMEAVHSALRAHGIAPERIRRELFATSIPAAAAPRHDHEAPGQHDCEVTVIQDGRVHSFSLEKNRDSLLDAALAQGVELPYSCKGGVCSTCRCKLVEGEVDMDVNFALEDYEVARGFILTCQSFPVSDRLVLDFDQET</sequence>
<dbReference type="PANTHER" id="PTHR47354:SF8">
    <property type="entry name" value="1,2-PHENYLACETYL-COA EPOXIDASE, SUBUNIT E"/>
    <property type="match status" value="1"/>
</dbReference>
<dbReference type="CDD" id="cd00207">
    <property type="entry name" value="fer2"/>
    <property type="match status" value="1"/>
</dbReference>
<dbReference type="GO" id="GO:0050660">
    <property type="term" value="F:flavin adenine dinucleotide binding"/>
    <property type="evidence" value="ECO:0007669"/>
    <property type="project" value="TreeGrafter"/>
</dbReference>
<dbReference type="EMBL" id="QGTJ01000006">
    <property type="protein sequence ID" value="PWV61223.1"/>
    <property type="molecule type" value="Genomic_DNA"/>
</dbReference>
<evidence type="ECO:0000256" key="6">
    <source>
        <dbReference type="ARBA" id="ARBA00023002"/>
    </source>
</evidence>
<evidence type="ECO:0000313" key="13">
    <source>
        <dbReference type="Proteomes" id="UP000246569"/>
    </source>
</evidence>
<keyword evidence="8" id="KW-0411">Iron-sulfur</keyword>
<organism evidence="12 13">
    <name type="scientific">Plasticicumulans acidivorans</name>
    <dbReference type="NCBI Taxonomy" id="886464"/>
    <lineage>
        <taxon>Bacteria</taxon>
        <taxon>Pseudomonadati</taxon>
        <taxon>Pseudomonadota</taxon>
        <taxon>Gammaproteobacteria</taxon>
        <taxon>Candidatus Competibacteraceae</taxon>
        <taxon>Plasticicumulans</taxon>
    </lineage>
</organism>
<dbReference type="PROSITE" id="PS00197">
    <property type="entry name" value="2FE2S_FER_1"/>
    <property type="match status" value="1"/>
</dbReference>
<dbReference type="InterPro" id="IPR006058">
    <property type="entry name" value="2Fe2S_fd_BS"/>
</dbReference>
<dbReference type="CDD" id="cd06214">
    <property type="entry name" value="PA_degradation_oxidoreductase_like"/>
    <property type="match status" value="1"/>
</dbReference>